<accession>A0ABS8C8I4</accession>
<comment type="cofactor">
    <cofactor evidence="1 6">
        <name>FAD</name>
        <dbReference type="ChEBI" id="CHEBI:57692"/>
    </cofactor>
</comment>
<dbReference type="Pfam" id="PF02771">
    <property type="entry name" value="Acyl-CoA_dh_N"/>
    <property type="match status" value="1"/>
</dbReference>
<dbReference type="InterPro" id="IPR036250">
    <property type="entry name" value="AcylCo_DH-like_C"/>
</dbReference>
<evidence type="ECO:0000259" key="7">
    <source>
        <dbReference type="Pfam" id="PF00441"/>
    </source>
</evidence>
<sequence>MSQYQAPVDDISFNLFDVWQLDQYWQQQPQLQELIEADTAKAILEEAAKICEQQLAPYSQIADAVGAQLADGKVSLPEHYYTAYQSLSEGGWTGLSGDAEFGGMGMPKSLSMMVDEMLCSADIAFSLYPGLTAGACVTLLQHADEQMKACYLPKLYSGEWSGTMCLTEAHAGSDLGIMRTTAKPDTDGSYLISGSKIFITAGEHDLTSNIIHLVLAKLPDAPAGSRGISLFLVPKFIVTENCDLAERNAVNVGSIEHKMGINGSATCVLNFDGARGYLIGEPHRGLACMFTMMNYERLSMGSQGLGAAERAYQNALAYAKDRLQGRTGKTDPNKADAILGHADVRRMLLNIKAMNEAGRTFATWVANLLDRAKYDGCAQSAQRANLLTPITKAFMTDRGLDACITAQQVFGGHGYVKEWGMEQLVRDVRIAQIYEGTNGIQAADFMLRKVASDQAAVLLALLNDIQLELKAHPTSISVVVEKRITQLIDVSHSLLAQEQNVLSMNACDYLDAVGYVLYAYMWQRNLMALNPAKHSADFVAAKTQTAMWYTQKVLPKVDGLFSSLQSDGSAMFALTEDQF</sequence>
<dbReference type="Gene3D" id="2.40.110.10">
    <property type="entry name" value="Butyryl-CoA Dehydrogenase, subunit A, domain 2"/>
    <property type="match status" value="1"/>
</dbReference>
<dbReference type="Gene3D" id="1.10.540.10">
    <property type="entry name" value="Acyl-CoA dehydrogenase/oxidase, N-terminal domain"/>
    <property type="match status" value="1"/>
</dbReference>
<dbReference type="SUPFAM" id="SSF56645">
    <property type="entry name" value="Acyl-CoA dehydrogenase NM domain-like"/>
    <property type="match status" value="1"/>
</dbReference>
<dbReference type="InterPro" id="IPR037069">
    <property type="entry name" value="AcylCoA_DH/ox_N_sf"/>
</dbReference>
<organism evidence="11 12">
    <name type="scientific">Alishewanella maricola</name>
    <dbReference type="NCBI Taxonomy" id="2795740"/>
    <lineage>
        <taxon>Bacteria</taxon>
        <taxon>Pseudomonadati</taxon>
        <taxon>Pseudomonadota</taxon>
        <taxon>Gammaproteobacteria</taxon>
        <taxon>Alteromonadales</taxon>
        <taxon>Alteromonadaceae</taxon>
        <taxon>Alishewanella</taxon>
    </lineage>
</organism>
<evidence type="ECO:0000259" key="9">
    <source>
        <dbReference type="Pfam" id="PF02771"/>
    </source>
</evidence>
<evidence type="ECO:0000313" key="12">
    <source>
        <dbReference type="Proteomes" id="UP000633814"/>
    </source>
</evidence>
<dbReference type="Pfam" id="PF12806">
    <property type="entry name" value="Acyl-CoA_dh_C"/>
    <property type="match status" value="1"/>
</dbReference>
<dbReference type="PANTHER" id="PTHR42803">
    <property type="entry name" value="ACYL-COA DEHYDROGENASE"/>
    <property type="match status" value="1"/>
</dbReference>
<reference evidence="11 12" key="1">
    <citation type="submission" date="2021-10" db="EMBL/GenBank/DDBJ databases">
        <title>Alishewanella koreense sp. nov. isolated from seawater of southwestern coast in South Korea and the proposal for the reclassification of Rheinheimera perlucida and Rheinheimera tuosuensis as Arsukibacterium perlucida and Arsukibacterium tuosuensis.</title>
        <authorList>
            <person name="Kim K.H."/>
            <person name="Ruan W."/>
            <person name="Kim K.R."/>
            <person name="Baek J.H."/>
            <person name="Jeon C.O."/>
        </authorList>
    </citation>
    <scope>NUCLEOTIDE SEQUENCE [LARGE SCALE GENOMIC DNA]</scope>
    <source>
        <strain evidence="11 12">16-MA</strain>
    </source>
</reference>
<dbReference type="RefSeq" id="WP_226752333.1">
    <property type="nucleotide sequence ID" value="NZ_JAEINI020000018.1"/>
</dbReference>
<evidence type="ECO:0000256" key="2">
    <source>
        <dbReference type="ARBA" id="ARBA00009347"/>
    </source>
</evidence>
<dbReference type="InterPro" id="IPR006091">
    <property type="entry name" value="Acyl-CoA_Oxase/DH_mid-dom"/>
</dbReference>
<dbReference type="Pfam" id="PF02770">
    <property type="entry name" value="Acyl-CoA_dh_M"/>
    <property type="match status" value="1"/>
</dbReference>
<comment type="caution">
    <text evidence="11">The sequence shown here is derived from an EMBL/GenBank/DDBJ whole genome shotgun (WGS) entry which is preliminary data.</text>
</comment>
<proteinExistence type="inferred from homology"/>
<name>A0ABS8C8I4_9ALTE</name>
<protein>
    <submittedName>
        <fullName evidence="11">Acyl-CoA dehydrogenase C-terminal domain-containing protein</fullName>
    </submittedName>
</protein>
<feature type="domain" description="Acyl-CoA dehydrogenase/oxidase C-terminal" evidence="7">
    <location>
        <begin position="284"/>
        <end position="443"/>
    </location>
</feature>
<feature type="domain" description="Acetyl-CoA dehydrogenase-like C-terminal" evidence="10">
    <location>
        <begin position="480"/>
        <end position="574"/>
    </location>
</feature>
<dbReference type="InterPro" id="IPR009100">
    <property type="entry name" value="AcylCoA_DH/oxidase_NM_dom_sf"/>
</dbReference>
<evidence type="ECO:0000313" key="11">
    <source>
        <dbReference type="EMBL" id="MCB5228275.1"/>
    </source>
</evidence>
<dbReference type="InterPro" id="IPR009075">
    <property type="entry name" value="AcylCo_DH/oxidase_C"/>
</dbReference>
<dbReference type="PANTHER" id="PTHR42803:SF1">
    <property type="entry name" value="BROAD-SPECIFICITY LINEAR ACYL-COA DEHYDROGENASE FADE5"/>
    <property type="match status" value="1"/>
</dbReference>
<evidence type="ECO:0000256" key="3">
    <source>
        <dbReference type="ARBA" id="ARBA00022630"/>
    </source>
</evidence>
<evidence type="ECO:0000259" key="8">
    <source>
        <dbReference type="Pfam" id="PF02770"/>
    </source>
</evidence>
<evidence type="ECO:0000259" key="10">
    <source>
        <dbReference type="Pfam" id="PF12806"/>
    </source>
</evidence>
<dbReference type="InterPro" id="IPR052166">
    <property type="entry name" value="Diverse_Acyl-CoA_DH"/>
</dbReference>
<comment type="similarity">
    <text evidence="2 6">Belongs to the acyl-CoA dehydrogenase family.</text>
</comment>
<dbReference type="InterPro" id="IPR046373">
    <property type="entry name" value="Acyl-CoA_Oxase/DH_mid-dom_sf"/>
</dbReference>
<dbReference type="InterPro" id="IPR013786">
    <property type="entry name" value="AcylCoA_DH/ox_N"/>
</dbReference>
<keyword evidence="3 6" id="KW-0285">Flavoprotein</keyword>
<feature type="domain" description="Acyl-CoA oxidase/dehydrogenase middle" evidence="8">
    <location>
        <begin position="164"/>
        <end position="272"/>
    </location>
</feature>
<dbReference type="Gene3D" id="1.20.140.10">
    <property type="entry name" value="Butyryl-CoA Dehydrogenase, subunit A, domain 3"/>
    <property type="match status" value="1"/>
</dbReference>
<keyword evidence="12" id="KW-1185">Reference proteome</keyword>
<feature type="domain" description="Acyl-CoA dehydrogenase/oxidase N-terminal" evidence="9">
    <location>
        <begin position="39"/>
        <end position="159"/>
    </location>
</feature>
<dbReference type="InterPro" id="IPR025878">
    <property type="entry name" value="Acyl-CoA_dh-like_C_dom"/>
</dbReference>
<dbReference type="SUPFAM" id="SSF47203">
    <property type="entry name" value="Acyl-CoA dehydrogenase C-terminal domain-like"/>
    <property type="match status" value="1"/>
</dbReference>
<dbReference type="Pfam" id="PF00441">
    <property type="entry name" value="Acyl-CoA_dh_1"/>
    <property type="match status" value="1"/>
</dbReference>
<dbReference type="Proteomes" id="UP000633814">
    <property type="component" value="Unassembled WGS sequence"/>
</dbReference>
<gene>
    <name evidence="11" type="ORF">JAO78_015805</name>
</gene>
<evidence type="ECO:0000256" key="4">
    <source>
        <dbReference type="ARBA" id="ARBA00022827"/>
    </source>
</evidence>
<dbReference type="EMBL" id="JAEINI020000018">
    <property type="protein sequence ID" value="MCB5228275.1"/>
    <property type="molecule type" value="Genomic_DNA"/>
</dbReference>
<keyword evidence="5 6" id="KW-0560">Oxidoreductase</keyword>
<evidence type="ECO:0000256" key="1">
    <source>
        <dbReference type="ARBA" id="ARBA00001974"/>
    </source>
</evidence>
<evidence type="ECO:0000256" key="6">
    <source>
        <dbReference type="RuleBase" id="RU362125"/>
    </source>
</evidence>
<keyword evidence="4 6" id="KW-0274">FAD</keyword>
<evidence type="ECO:0000256" key="5">
    <source>
        <dbReference type="ARBA" id="ARBA00023002"/>
    </source>
</evidence>